<evidence type="ECO:0000256" key="1">
    <source>
        <dbReference type="ARBA" id="ARBA00004571"/>
    </source>
</evidence>
<dbReference type="Gene3D" id="2.40.170.20">
    <property type="entry name" value="TonB-dependent receptor, beta-barrel domain"/>
    <property type="match status" value="1"/>
</dbReference>
<dbReference type="SUPFAM" id="SSF56935">
    <property type="entry name" value="Porins"/>
    <property type="match status" value="1"/>
</dbReference>
<keyword evidence="6 7" id="KW-0998">Cell outer membrane</keyword>
<dbReference type="InterPro" id="IPR023996">
    <property type="entry name" value="TonB-dep_OMP_SusC/RagA"/>
</dbReference>
<dbReference type="Pfam" id="PF07715">
    <property type="entry name" value="Plug"/>
    <property type="match status" value="1"/>
</dbReference>
<keyword evidence="2 7" id="KW-0813">Transport</keyword>
<dbReference type="InterPro" id="IPR023997">
    <property type="entry name" value="TonB-dep_OMP_SusC/RagA_CS"/>
</dbReference>
<evidence type="ECO:0000256" key="3">
    <source>
        <dbReference type="ARBA" id="ARBA00022452"/>
    </source>
</evidence>
<evidence type="ECO:0000256" key="8">
    <source>
        <dbReference type="SAM" id="SignalP"/>
    </source>
</evidence>
<proteinExistence type="inferred from homology"/>
<keyword evidence="4 7" id="KW-0812">Transmembrane</keyword>
<dbReference type="InterPro" id="IPR036942">
    <property type="entry name" value="Beta-barrel_TonB_sf"/>
</dbReference>
<dbReference type="OrthoDB" id="9768177at2"/>
<evidence type="ECO:0000256" key="7">
    <source>
        <dbReference type="PROSITE-ProRule" id="PRU01360"/>
    </source>
</evidence>
<keyword evidence="8" id="KW-0732">Signal</keyword>
<dbReference type="NCBIfam" id="TIGR04056">
    <property type="entry name" value="OMP_RagA_SusC"/>
    <property type="match status" value="1"/>
</dbReference>
<gene>
    <name evidence="10" type="ORF">LX66_3939</name>
</gene>
<dbReference type="InterPro" id="IPR037066">
    <property type="entry name" value="Plug_dom_sf"/>
</dbReference>
<dbReference type="InterPro" id="IPR008969">
    <property type="entry name" value="CarboxyPept-like_regulatory"/>
</dbReference>
<evidence type="ECO:0000256" key="4">
    <source>
        <dbReference type="ARBA" id="ARBA00022692"/>
    </source>
</evidence>
<feature type="chain" id="PRO_5022143206" evidence="8">
    <location>
        <begin position="33"/>
        <end position="1114"/>
    </location>
</feature>
<keyword evidence="3 7" id="KW-1134">Transmembrane beta strand</keyword>
<dbReference type="InterPro" id="IPR039426">
    <property type="entry name" value="TonB-dep_rcpt-like"/>
</dbReference>
<sequence>MRPTMLHRSCTRYSLLTALFLFLTFFSSKAQANEHRVTLSGNGIPLKAVFKAIKKQTGFAVMYNTNLTMINQEEKVSVHFTATPLDEVLAFIFRGKNLEWSYNDDVLLIRKKETPPVKKIMDSTVTPALLTGKVTDAAGQPLIGATVQVKGGSQGTTTDEDGKFSLAKVGNGETLLISSVGYEKRELVVNGRSVLAQLNIDVNKLDETVVIAYGTTTQRLSTGNIASVKAKDIEKSPVNNPLLALQGRAPGIFIEQANGLPGTGVTVRIQGQNSISQGNEPLFVIDGVPYTSQLLPGVSEILGRSGGGGNGNPFSFINPADIESIDILKDADATAIYGSRAANGAVLITTKKGKAGKTSININLQQGWGKVTRKLPLLNTQQYLEMRHEAKRNDNAPINAADYDINGTWDTTRYTDWQKILIGGTAHYTDLQGSVSGGNTNTQFLIGAGFHRETTVFPGDNADQKASVHFNISNTSPNGRFRIQLTGSYMADNNRLIGTDFTRQAITLAPNAPALYNADGTLNWAPNTNGNSTWYNPLATTFGKYKNTANNLVGNAVMSYQILPGLDLKSSFGYTNLQIDEANAGAAASVAPEFRPLASRFSQFSNGHIRSWIIEPQITFKHSTGEGILETLVGTSIQQNNVHQQRFSAYGFNSDLIVEDISAASNLTARSSPASTYRYNGLFGRINYNRQQKYILNLTARRDGSSRFGSENLFHNFWSVAGAWLFSNEGFIKKHLSFLSFGKLRVSYGTTGNDQIGDYAFMTLYNTRTRNTPYQGATGLAPTRLPNPYLQWEETRKLQVGLDLGFLTDRVLLYANYYRNRSSNQLQNYALPLITGFDGIAQNFPATVQNSGWEFTLNTINLQSNRVSWTAAINFTVPKNKLVDYRDLATSTVSNNYIIGQPVTIVKLYQFAGVNPATGLYQYFDKDGKITSSPDFSTDRTEFINTAPVFYGGFQNSFSYKGFNLDVLFQFVRQSAYNYFLGDQPGRFLSDANGTRWANQPVYVQNRWQQQGDISTVQKYGTIYPLQALISYFSASSSALSYTNASYIRLKNLALSWQLPAHWRRSIGLQNARVYLQGQNLLTITNYQGLDPETKSATTLPPLRVLTLGAQITL</sequence>
<evidence type="ECO:0000259" key="9">
    <source>
        <dbReference type="Pfam" id="PF07715"/>
    </source>
</evidence>
<comment type="similarity">
    <text evidence="7">Belongs to the TonB-dependent receptor family.</text>
</comment>
<evidence type="ECO:0000313" key="11">
    <source>
        <dbReference type="Proteomes" id="UP000316778"/>
    </source>
</evidence>
<feature type="domain" description="TonB-dependent receptor plug" evidence="9">
    <location>
        <begin position="219"/>
        <end position="345"/>
    </location>
</feature>
<dbReference type="RefSeq" id="WP_145716664.1">
    <property type="nucleotide sequence ID" value="NZ_VLLG01000004.1"/>
</dbReference>
<dbReference type="GO" id="GO:0009279">
    <property type="term" value="C:cell outer membrane"/>
    <property type="evidence" value="ECO:0007669"/>
    <property type="project" value="UniProtKB-SubCell"/>
</dbReference>
<comment type="caution">
    <text evidence="10">The sequence shown here is derived from an EMBL/GenBank/DDBJ whole genome shotgun (WGS) entry which is preliminary data.</text>
</comment>
<dbReference type="AlphaFoldDB" id="A0A562T0U0"/>
<dbReference type="Gene3D" id="2.60.40.1120">
    <property type="entry name" value="Carboxypeptidase-like, regulatory domain"/>
    <property type="match status" value="1"/>
</dbReference>
<dbReference type="InterPro" id="IPR012910">
    <property type="entry name" value="Plug_dom"/>
</dbReference>
<evidence type="ECO:0000256" key="6">
    <source>
        <dbReference type="ARBA" id="ARBA00023237"/>
    </source>
</evidence>
<dbReference type="PROSITE" id="PS52016">
    <property type="entry name" value="TONB_DEPENDENT_REC_3"/>
    <property type="match status" value="1"/>
</dbReference>
<evidence type="ECO:0000256" key="2">
    <source>
        <dbReference type="ARBA" id="ARBA00022448"/>
    </source>
</evidence>
<comment type="subcellular location">
    <subcellularLocation>
        <location evidence="1 7">Cell outer membrane</location>
        <topology evidence="1 7">Multi-pass membrane protein</topology>
    </subcellularLocation>
</comment>
<evidence type="ECO:0000313" key="10">
    <source>
        <dbReference type="EMBL" id="TWI86676.1"/>
    </source>
</evidence>
<dbReference type="Gene3D" id="2.170.130.10">
    <property type="entry name" value="TonB-dependent receptor, plug domain"/>
    <property type="match status" value="1"/>
</dbReference>
<reference evidence="10 11" key="1">
    <citation type="journal article" date="2013" name="Stand. Genomic Sci.">
        <title>Genomic Encyclopedia of Type Strains, Phase I: The one thousand microbial genomes (KMG-I) project.</title>
        <authorList>
            <person name="Kyrpides N.C."/>
            <person name="Woyke T."/>
            <person name="Eisen J.A."/>
            <person name="Garrity G."/>
            <person name="Lilburn T.G."/>
            <person name="Beck B.J."/>
            <person name="Whitman W.B."/>
            <person name="Hugenholtz P."/>
            <person name="Klenk H.P."/>
        </authorList>
    </citation>
    <scope>NUCLEOTIDE SEQUENCE [LARGE SCALE GENOMIC DNA]</scope>
    <source>
        <strain evidence="10 11">DSM 13484</strain>
    </source>
</reference>
<dbReference type="NCBIfam" id="TIGR04057">
    <property type="entry name" value="SusC_RagA_signa"/>
    <property type="match status" value="1"/>
</dbReference>
<dbReference type="Proteomes" id="UP000316778">
    <property type="component" value="Unassembled WGS sequence"/>
</dbReference>
<evidence type="ECO:0000256" key="5">
    <source>
        <dbReference type="ARBA" id="ARBA00023136"/>
    </source>
</evidence>
<dbReference type="SUPFAM" id="SSF49464">
    <property type="entry name" value="Carboxypeptidase regulatory domain-like"/>
    <property type="match status" value="1"/>
</dbReference>
<keyword evidence="5 7" id="KW-0472">Membrane</keyword>
<dbReference type="EMBL" id="VLLG01000004">
    <property type="protein sequence ID" value="TWI86676.1"/>
    <property type="molecule type" value="Genomic_DNA"/>
</dbReference>
<keyword evidence="11" id="KW-1185">Reference proteome</keyword>
<organism evidence="10 11">
    <name type="scientific">Chitinophaga japonensis</name>
    <name type="common">Flexibacter japonensis</name>
    <dbReference type="NCBI Taxonomy" id="104662"/>
    <lineage>
        <taxon>Bacteria</taxon>
        <taxon>Pseudomonadati</taxon>
        <taxon>Bacteroidota</taxon>
        <taxon>Chitinophagia</taxon>
        <taxon>Chitinophagales</taxon>
        <taxon>Chitinophagaceae</taxon>
        <taxon>Chitinophaga</taxon>
    </lineage>
</organism>
<accession>A0A562T0U0</accession>
<dbReference type="Pfam" id="PF13715">
    <property type="entry name" value="CarbopepD_reg_2"/>
    <property type="match status" value="1"/>
</dbReference>
<protein>
    <submittedName>
        <fullName evidence="10">TonB-linked SusC/RagA family outer membrane protein</fullName>
    </submittedName>
</protein>
<name>A0A562T0U0_CHIJA</name>
<feature type="signal peptide" evidence="8">
    <location>
        <begin position="1"/>
        <end position="32"/>
    </location>
</feature>